<dbReference type="InterPro" id="IPR056440">
    <property type="entry name" value="Zn-ribbon_GIR1"/>
</dbReference>
<protein>
    <recommendedName>
        <fullName evidence="2">GIR1-like zinc ribbon domain-containing protein</fullName>
    </recommendedName>
</protein>
<dbReference type="InterPro" id="IPR055281">
    <property type="entry name" value="GIR1-2/SIED1"/>
</dbReference>
<evidence type="ECO:0000313" key="4">
    <source>
        <dbReference type="Proteomes" id="UP001454036"/>
    </source>
</evidence>
<name>A0AAV3Q801_LITER</name>
<dbReference type="EMBL" id="BAABME010003429">
    <property type="protein sequence ID" value="GAA0158765.1"/>
    <property type="molecule type" value="Genomic_DNA"/>
</dbReference>
<feature type="domain" description="GIR1-like zinc ribbon" evidence="2">
    <location>
        <begin position="59"/>
        <end position="92"/>
    </location>
</feature>
<feature type="region of interest" description="Disordered" evidence="1">
    <location>
        <begin position="1"/>
        <end position="52"/>
    </location>
</feature>
<evidence type="ECO:0000256" key="1">
    <source>
        <dbReference type="SAM" id="MobiDB-lite"/>
    </source>
</evidence>
<evidence type="ECO:0000313" key="3">
    <source>
        <dbReference type="EMBL" id="GAA0158765.1"/>
    </source>
</evidence>
<accession>A0AAV3Q801</accession>
<dbReference type="Proteomes" id="UP001454036">
    <property type="component" value="Unassembled WGS sequence"/>
</dbReference>
<dbReference type="PANTHER" id="PTHR33177">
    <property type="entry name" value="PUTATIVE-RELATED"/>
    <property type="match status" value="1"/>
</dbReference>
<organism evidence="3 4">
    <name type="scientific">Lithospermum erythrorhizon</name>
    <name type="common">Purple gromwell</name>
    <name type="synonym">Lithospermum officinale var. erythrorhizon</name>
    <dbReference type="NCBI Taxonomy" id="34254"/>
    <lineage>
        <taxon>Eukaryota</taxon>
        <taxon>Viridiplantae</taxon>
        <taxon>Streptophyta</taxon>
        <taxon>Embryophyta</taxon>
        <taxon>Tracheophyta</taxon>
        <taxon>Spermatophyta</taxon>
        <taxon>Magnoliopsida</taxon>
        <taxon>eudicotyledons</taxon>
        <taxon>Gunneridae</taxon>
        <taxon>Pentapetalae</taxon>
        <taxon>asterids</taxon>
        <taxon>lamiids</taxon>
        <taxon>Boraginales</taxon>
        <taxon>Boraginaceae</taxon>
        <taxon>Boraginoideae</taxon>
        <taxon>Lithospermeae</taxon>
        <taxon>Lithospermum</taxon>
    </lineage>
</organism>
<dbReference type="Pfam" id="PF24747">
    <property type="entry name" value="Zn-ribbon_GIR1"/>
    <property type="match status" value="1"/>
</dbReference>
<sequence>MSQRNGNGPRLDLKLKISPPSRMNSLLNNDARNRSPTSISPESSCVSSFHKHDNSTETTSMMLVGCPNCLIYVMLSEEEPKCPKCKSSVLLNVSQENKNSTKRTKNKNY</sequence>
<keyword evidence="4" id="KW-1185">Reference proteome</keyword>
<evidence type="ECO:0000259" key="2">
    <source>
        <dbReference type="Pfam" id="PF24747"/>
    </source>
</evidence>
<dbReference type="PANTHER" id="PTHR33177:SF74">
    <property type="entry name" value="PROTEIN GL2-INTERACTING REPRESSOR 1"/>
    <property type="match status" value="1"/>
</dbReference>
<reference evidence="3 4" key="1">
    <citation type="submission" date="2024-01" db="EMBL/GenBank/DDBJ databases">
        <title>The complete chloroplast genome sequence of Lithospermum erythrorhizon: insights into the phylogenetic relationship among Boraginaceae species and the maternal lineages of purple gromwells.</title>
        <authorList>
            <person name="Okada T."/>
            <person name="Watanabe K."/>
        </authorList>
    </citation>
    <scope>NUCLEOTIDE SEQUENCE [LARGE SCALE GENOMIC DNA]</scope>
</reference>
<dbReference type="AlphaFoldDB" id="A0AAV3Q801"/>
<comment type="caution">
    <text evidence="3">The sequence shown here is derived from an EMBL/GenBank/DDBJ whole genome shotgun (WGS) entry which is preliminary data.</text>
</comment>
<proteinExistence type="predicted"/>
<gene>
    <name evidence="3" type="ORF">LIER_15708</name>
</gene>
<feature type="compositionally biased region" description="Polar residues" evidence="1">
    <location>
        <begin position="21"/>
        <end position="47"/>
    </location>
</feature>